<gene>
    <name evidence="1" type="ORF">GCM10009807_24160</name>
</gene>
<sequence>MVFRSPMLSNDEVEEIFTSAYTIAIEQGYPPPEAARIGTRAVGRASAIAALRYLEADVDASPAVTWTGPGGIRDRLHGALGTIQDWS</sequence>
<dbReference type="Proteomes" id="UP001500596">
    <property type="component" value="Unassembled WGS sequence"/>
</dbReference>
<dbReference type="EMBL" id="BAAAPK010000001">
    <property type="protein sequence ID" value="GAA1679466.1"/>
    <property type="molecule type" value="Genomic_DNA"/>
</dbReference>
<evidence type="ECO:0000313" key="2">
    <source>
        <dbReference type="Proteomes" id="UP001500596"/>
    </source>
</evidence>
<name>A0ABP4SYR9_9MICO</name>
<proteinExistence type="predicted"/>
<organism evidence="1 2">
    <name type="scientific">Microbacterium lacus</name>
    <dbReference type="NCBI Taxonomy" id="415217"/>
    <lineage>
        <taxon>Bacteria</taxon>
        <taxon>Bacillati</taxon>
        <taxon>Actinomycetota</taxon>
        <taxon>Actinomycetes</taxon>
        <taxon>Micrococcales</taxon>
        <taxon>Microbacteriaceae</taxon>
        <taxon>Microbacterium</taxon>
    </lineage>
</organism>
<evidence type="ECO:0000313" key="1">
    <source>
        <dbReference type="EMBL" id="GAA1679466.1"/>
    </source>
</evidence>
<keyword evidence="2" id="KW-1185">Reference proteome</keyword>
<comment type="caution">
    <text evidence="1">The sequence shown here is derived from an EMBL/GenBank/DDBJ whole genome shotgun (WGS) entry which is preliminary data.</text>
</comment>
<protein>
    <submittedName>
        <fullName evidence="1">Uncharacterized protein</fullName>
    </submittedName>
</protein>
<reference evidence="2" key="1">
    <citation type="journal article" date="2019" name="Int. J. Syst. Evol. Microbiol.">
        <title>The Global Catalogue of Microorganisms (GCM) 10K type strain sequencing project: providing services to taxonomists for standard genome sequencing and annotation.</title>
        <authorList>
            <consortium name="The Broad Institute Genomics Platform"/>
            <consortium name="The Broad Institute Genome Sequencing Center for Infectious Disease"/>
            <person name="Wu L."/>
            <person name="Ma J."/>
        </authorList>
    </citation>
    <scope>NUCLEOTIDE SEQUENCE [LARGE SCALE GENOMIC DNA]</scope>
    <source>
        <strain evidence="2">JCM 15575</strain>
    </source>
</reference>
<accession>A0ABP4SYR9</accession>